<name>A0A2T6FS55_9BACL</name>
<dbReference type="Pfam" id="PF12784">
    <property type="entry name" value="PDDEXK_2"/>
    <property type="match status" value="1"/>
</dbReference>
<evidence type="ECO:0000313" key="1">
    <source>
        <dbReference type="EMBL" id="PUA34738.1"/>
    </source>
</evidence>
<comment type="caution">
    <text evidence="1">The sequence shown here is derived from an EMBL/GenBank/DDBJ whole genome shotgun (WGS) entry which is preliminary data.</text>
</comment>
<dbReference type="Proteomes" id="UP000244184">
    <property type="component" value="Unassembled WGS sequence"/>
</dbReference>
<dbReference type="RefSeq" id="WP_108534951.1">
    <property type="nucleotide sequence ID" value="NZ_PYHP01000099.1"/>
</dbReference>
<proteinExistence type="predicted"/>
<dbReference type="PANTHER" id="PTHR41317:SF1">
    <property type="entry name" value="PD-(D_E)XK NUCLEASE FAMILY TRANSPOSASE"/>
    <property type="match status" value="1"/>
</dbReference>
<dbReference type="PANTHER" id="PTHR41317">
    <property type="entry name" value="PD-(D_E)XK NUCLEASE FAMILY TRANSPOSASE"/>
    <property type="match status" value="1"/>
</dbReference>
<protein>
    <recommendedName>
        <fullName evidence="3">Transposase</fullName>
    </recommendedName>
</protein>
<dbReference type="AlphaFoldDB" id="A0A2T6FS55"/>
<reference evidence="1 2" key="1">
    <citation type="submission" date="2018-03" db="EMBL/GenBank/DDBJ databases">
        <title>Genome sequence of Paenibacillus elgii strain AC13 an antimicrobial compound producing bacteria.</title>
        <authorList>
            <person name="Kurokawa A.S."/>
            <person name="Araujo J.F."/>
            <person name="Costa R.A."/>
            <person name="Ortega D.B."/>
            <person name="Pires A.S."/>
            <person name="Pappas G.J.Jr."/>
            <person name="Franco O.L."/>
            <person name="Barreto C."/>
            <person name="Magalhaes B.S."/>
            <person name="Kruger R.H."/>
        </authorList>
    </citation>
    <scope>NUCLEOTIDE SEQUENCE [LARGE SCALE GENOMIC DNA]</scope>
    <source>
        <strain evidence="1 2">AC13</strain>
    </source>
</reference>
<dbReference type="InterPro" id="IPR010106">
    <property type="entry name" value="RpnA"/>
</dbReference>
<gene>
    <name evidence="1" type="ORF">C8Z91_33195</name>
</gene>
<evidence type="ECO:0008006" key="3">
    <source>
        <dbReference type="Google" id="ProtNLM"/>
    </source>
</evidence>
<dbReference type="EMBL" id="PYHP01000099">
    <property type="protein sequence ID" value="PUA34738.1"/>
    <property type="molecule type" value="Genomic_DNA"/>
</dbReference>
<organism evidence="1 2">
    <name type="scientific">Paenibacillus elgii</name>
    <dbReference type="NCBI Taxonomy" id="189691"/>
    <lineage>
        <taxon>Bacteria</taxon>
        <taxon>Bacillati</taxon>
        <taxon>Bacillota</taxon>
        <taxon>Bacilli</taxon>
        <taxon>Bacillales</taxon>
        <taxon>Paenibacillaceae</taxon>
        <taxon>Paenibacillus</taxon>
    </lineage>
</organism>
<sequence>MTELLEPSVDFVFKQIFGSEENKDEVLLNFLNEALRETEPKPFVSLTLLNPQLDKNALTDKQAILDVRAQNEDGKQVNLEIQVSNKYDMPKRSLYYAAKMYEEQLGEGQFYKSLKKVISINILTFNQIPNDRFHNIYHLREDHTSELLLDDIEIHFMELPKLSLKPHKMDDRLVNWLMFIDGAPKERWEDLAMDTPGLKKAMTTLEFLSQNKEARALYEMRKKALLDEQSALDYAESRGRTEGRLEGKLEGKLEIAASMLQKGLPASLIAEVTGLSEPEIEALNRKLH</sequence>
<evidence type="ECO:0000313" key="2">
    <source>
        <dbReference type="Proteomes" id="UP000244184"/>
    </source>
</evidence>
<accession>A0A2T6FS55</accession>
<dbReference type="NCBIfam" id="TIGR01784">
    <property type="entry name" value="T_den_put_tspse"/>
    <property type="match status" value="1"/>
</dbReference>